<comment type="caution">
    <text evidence="1">The sequence shown here is derived from an EMBL/GenBank/DDBJ whole genome shotgun (WGS) entry which is preliminary data.</text>
</comment>
<evidence type="ECO:0000313" key="1">
    <source>
        <dbReference type="EMBL" id="PIC27348.1"/>
    </source>
</evidence>
<accession>A0A2G5TJC1</accession>
<dbReference type="Proteomes" id="UP000230233">
    <property type="component" value="Chromosome V"/>
</dbReference>
<reference evidence="2" key="1">
    <citation type="submission" date="2017-10" db="EMBL/GenBank/DDBJ databases">
        <title>Rapid genome shrinkage in a self-fertile nematode reveals novel sperm competition proteins.</title>
        <authorList>
            <person name="Yin D."/>
            <person name="Schwarz E.M."/>
            <person name="Thomas C.G."/>
            <person name="Felde R.L."/>
            <person name="Korf I.F."/>
            <person name="Cutter A.D."/>
            <person name="Schartner C.M."/>
            <person name="Ralston E.J."/>
            <person name="Meyer B.J."/>
            <person name="Haag E.S."/>
        </authorList>
    </citation>
    <scope>NUCLEOTIDE SEQUENCE [LARGE SCALE GENOMIC DNA]</scope>
    <source>
        <strain evidence="2">JU1422</strain>
    </source>
</reference>
<dbReference type="AlphaFoldDB" id="A0A2G5TJC1"/>
<name>A0A2G5TJC1_9PELO</name>
<keyword evidence="2" id="KW-1185">Reference proteome</keyword>
<gene>
    <name evidence="1" type="primary">Cnig_chr_V.g19632</name>
    <name evidence="1" type="ORF">B9Z55_019632</name>
</gene>
<sequence>MSLVSGKTENSARWSIRPSCSCNDSLFTISDTECSEIEADMRHKDRHNWKRSQRRSVHNIGNPVRNSFVDGIKTTSTPKNQVSFFSLRKS</sequence>
<proteinExistence type="predicted"/>
<protein>
    <submittedName>
        <fullName evidence="1">Uncharacterized protein</fullName>
    </submittedName>
</protein>
<evidence type="ECO:0000313" key="2">
    <source>
        <dbReference type="Proteomes" id="UP000230233"/>
    </source>
</evidence>
<dbReference type="OrthoDB" id="5835862at2759"/>
<dbReference type="EMBL" id="PDUG01000005">
    <property type="protein sequence ID" value="PIC27348.1"/>
    <property type="molecule type" value="Genomic_DNA"/>
</dbReference>
<organism evidence="1 2">
    <name type="scientific">Caenorhabditis nigoni</name>
    <dbReference type="NCBI Taxonomy" id="1611254"/>
    <lineage>
        <taxon>Eukaryota</taxon>
        <taxon>Metazoa</taxon>
        <taxon>Ecdysozoa</taxon>
        <taxon>Nematoda</taxon>
        <taxon>Chromadorea</taxon>
        <taxon>Rhabditida</taxon>
        <taxon>Rhabditina</taxon>
        <taxon>Rhabditomorpha</taxon>
        <taxon>Rhabditoidea</taxon>
        <taxon>Rhabditidae</taxon>
        <taxon>Peloderinae</taxon>
        <taxon>Caenorhabditis</taxon>
    </lineage>
</organism>